<dbReference type="NCBIfam" id="NF008019">
    <property type="entry name" value="PRK10749.1"/>
    <property type="match status" value="1"/>
</dbReference>
<dbReference type="PANTHER" id="PTHR11614">
    <property type="entry name" value="PHOSPHOLIPASE-RELATED"/>
    <property type="match status" value="1"/>
</dbReference>
<organism evidence="2 3">
    <name type="scientific">Erwinia papayae</name>
    <dbReference type="NCBI Taxonomy" id="206499"/>
    <lineage>
        <taxon>Bacteria</taxon>
        <taxon>Pseudomonadati</taxon>
        <taxon>Pseudomonadota</taxon>
        <taxon>Gammaproteobacteria</taxon>
        <taxon>Enterobacterales</taxon>
        <taxon>Erwiniaceae</taxon>
        <taxon>Erwinia</taxon>
    </lineage>
</organism>
<feature type="domain" description="Serine aminopeptidase S33" evidence="1">
    <location>
        <begin position="62"/>
        <end position="322"/>
    </location>
</feature>
<dbReference type="InterPro" id="IPR051044">
    <property type="entry name" value="MAG_DAG_Lipase"/>
</dbReference>
<dbReference type="Proteomes" id="UP001554567">
    <property type="component" value="Unassembled WGS sequence"/>
</dbReference>
<proteinExistence type="predicted"/>
<keyword evidence="2" id="KW-0378">Hydrolase</keyword>
<dbReference type="SUPFAM" id="SSF53474">
    <property type="entry name" value="alpha/beta-Hydrolases"/>
    <property type="match status" value="1"/>
</dbReference>
<dbReference type="Gene3D" id="3.40.50.1820">
    <property type="entry name" value="alpha/beta hydrolase"/>
    <property type="match status" value="1"/>
</dbReference>
<protein>
    <submittedName>
        <fullName evidence="2">Lysophospholipase L2</fullName>
        <ecNumber evidence="2">3.1.1.5</ecNumber>
    </submittedName>
</protein>
<dbReference type="EMBL" id="JBFKZN010000013">
    <property type="protein sequence ID" value="MEW5291452.1"/>
    <property type="molecule type" value="Genomic_DNA"/>
</dbReference>
<accession>A0ABV3N6T7</accession>
<evidence type="ECO:0000313" key="2">
    <source>
        <dbReference type="EMBL" id="MEW5291452.1"/>
    </source>
</evidence>
<reference evidence="2 3" key="1">
    <citation type="submission" date="2024-07" db="EMBL/GenBank/DDBJ databases">
        <authorList>
            <person name="Dulla G.F.J."/>
            <person name="Delorm J.G."/>
        </authorList>
    </citation>
    <scope>NUCLEOTIDE SEQUENCE [LARGE SCALE GENOMIC DNA]</scope>
    <source>
        <strain evidence="2 3">JGD 233</strain>
    </source>
</reference>
<evidence type="ECO:0000313" key="3">
    <source>
        <dbReference type="Proteomes" id="UP001554567"/>
    </source>
</evidence>
<gene>
    <name evidence="2" type="primary">pldB</name>
    <name evidence="2" type="ORF">ABW286_20070</name>
</gene>
<dbReference type="Pfam" id="PF12146">
    <property type="entry name" value="Hydrolase_4"/>
    <property type="match status" value="1"/>
</dbReference>
<dbReference type="EC" id="3.1.1.5" evidence="2"/>
<dbReference type="InterPro" id="IPR022742">
    <property type="entry name" value="Hydrolase_4"/>
</dbReference>
<sequence length="347" mass="39480">MARKLGDVKPVEKQNNGWARREKAFAAFASGPLLDFWRQRQEGEFTGVGNVMIRYARFISPQHDKVILLSPGRIESYVKYPELAWDLFHSGYDVVIIDHRGQGRSGRLLQDSHRGHVELFDYYVDDLQTLYQREIASRPYRQRYALAHSMGGAVLTLMLARQPSAFDAAVLASPMFGISLPLPQWMAHRILDWAEKRPVFREGYAVGTGKWQPRPFSINQLTHSRERYRRNLRFYADDPGLRVGGPTWHWVRESVQAGRRILNTAKDISTPLLLLQAGEDKVVDNLAQDQFCQAMTAAGQPCEGGKPQVIAGARHEILFEKDSMRTEALEAILAFFARHALHHSDTA</sequence>
<dbReference type="RefSeq" id="WP_367168500.1">
    <property type="nucleotide sequence ID" value="NZ_JBFKZN010000013.1"/>
</dbReference>
<evidence type="ECO:0000259" key="1">
    <source>
        <dbReference type="Pfam" id="PF12146"/>
    </source>
</evidence>
<comment type="caution">
    <text evidence="2">The sequence shown here is derived from an EMBL/GenBank/DDBJ whole genome shotgun (WGS) entry which is preliminary data.</text>
</comment>
<name>A0ABV3N6T7_9GAMM</name>
<dbReference type="InterPro" id="IPR029058">
    <property type="entry name" value="AB_hydrolase_fold"/>
</dbReference>
<dbReference type="GO" id="GO:0004622">
    <property type="term" value="F:phosphatidylcholine lysophospholipase activity"/>
    <property type="evidence" value="ECO:0007669"/>
    <property type="project" value="UniProtKB-EC"/>
</dbReference>
<keyword evidence="3" id="KW-1185">Reference proteome</keyword>